<dbReference type="PANTHER" id="PTHR42847:SF9">
    <property type="entry name" value="BLL6451 PROTEIN"/>
    <property type="match status" value="1"/>
</dbReference>
<organism evidence="7 8">
    <name type="scientific">Rhodovarius crocodyli</name>
    <dbReference type="NCBI Taxonomy" id="1979269"/>
    <lineage>
        <taxon>Bacteria</taxon>
        <taxon>Pseudomonadati</taxon>
        <taxon>Pseudomonadota</taxon>
        <taxon>Alphaproteobacteria</taxon>
        <taxon>Acetobacterales</taxon>
        <taxon>Roseomonadaceae</taxon>
        <taxon>Rhodovarius</taxon>
    </lineage>
</organism>
<dbReference type="SUPFAM" id="SSF51679">
    <property type="entry name" value="Bacterial luciferase-like"/>
    <property type="match status" value="1"/>
</dbReference>
<dbReference type="Proteomes" id="UP000282957">
    <property type="component" value="Unassembled WGS sequence"/>
</dbReference>
<reference evidence="7 8" key="1">
    <citation type="submission" date="2019-01" db="EMBL/GenBank/DDBJ databases">
        <authorList>
            <person name="Chen W.-M."/>
        </authorList>
    </citation>
    <scope>NUCLEOTIDE SEQUENCE [LARGE SCALE GENOMIC DNA]</scope>
    <source>
        <strain evidence="7 8">CCP-6</strain>
    </source>
</reference>
<dbReference type="Gene3D" id="3.20.20.30">
    <property type="entry name" value="Luciferase-like domain"/>
    <property type="match status" value="1"/>
</dbReference>
<keyword evidence="4" id="KW-0503">Monooxygenase</keyword>
<dbReference type="InterPro" id="IPR011251">
    <property type="entry name" value="Luciferase-like_dom"/>
</dbReference>
<evidence type="ECO:0000256" key="3">
    <source>
        <dbReference type="ARBA" id="ARBA00023002"/>
    </source>
</evidence>
<dbReference type="Pfam" id="PF00296">
    <property type="entry name" value="Bac_luciferase"/>
    <property type="match status" value="1"/>
</dbReference>
<protein>
    <submittedName>
        <fullName evidence="7">LLM class flavin-dependent oxidoreductase</fullName>
    </submittedName>
</protein>
<keyword evidence="1" id="KW-0285">Flavoprotein</keyword>
<keyword evidence="8" id="KW-1185">Reference proteome</keyword>
<dbReference type="AlphaFoldDB" id="A0A437M1T7"/>
<evidence type="ECO:0000256" key="2">
    <source>
        <dbReference type="ARBA" id="ARBA00022643"/>
    </source>
</evidence>
<keyword evidence="3" id="KW-0560">Oxidoreductase</keyword>
<proteinExistence type="predicted"/>
<dbReference type="EMBL" id="SACL01000010">
    <property type="protein sequence ID" value="RVT91661.1"/>
    <property type="molecule type" value="Genomic_DNA"/>
</dbReference>
<evidence type="ECO:0000256" key="1">
    <source>
        <dbReference type="ARBA" id="ARBA00022630"/>
    </source>
</evidence>
<keyword evidence="2" id="KW-0288">FMN</keyword>
<dbReference type="GO" id="GO:0008726">
    <property type="term" value="F:alkanesulfonate monooxygenase activity"/>
    <property type="evidence" value="ECO:0007669"/>
    <property type="project" value="TreeGrafter"/>
</dbReference>
<comment type="caution">
    <text evidence="7">The sequence shown here is derived from an EMBL/GenBank/DDBJ whole genome shotgun (WGS) entry which is preliminary data.</text>
</comment>
<evidence type="ECO:0000256" key="5">
    <source>
        <dbReference type="SAM" id="MobiDB-lite"/>
    </source>
</evidence>
<dbReference type="OrthoDB" id="9814695at2"/>
<name>A0A437M1T7_9PROT</name>
<evidence type="ECO:0000256" key="4">
    <source>
        <dbReference type="ARBA" id="ARBA00023033"/>
    </source>
</evidence>
<dbReference type="CDD" id="cd01094">
    <property type="entry name" value="Alkanesulfonate_monoxygenase"/>
    <property type="match status" value="1"/>
</dbReference>
<dbReference type="InterPro" id="IPR050172">
    <property type="entry name" value="SsuD_RutA_monooxygenase"/>
</dbReference>
<evidence type="ECO:0000313" key="8">
    <source>
        <dbReference type="Proteomes" id="UP000282957"/>
    </source>
</evidence>
<sequence>MSVEFIGYVGHFNSSESVRRTGPAVDVTHIEAVAKAHEYVGFDRALVAFHSNSAESILIGQHVAHVTERLGLMIAHRPGFTAPTLAARQLATLDQFTRGRVAVHIISGGDDAELAQDGDHLTKDERYARTGEYLDVVRQEWGSTAPFDYEGRYYRVTRGYGDVKPYRPEGIPVFFGGASDAAIPVAGKHADVYALWGETYDQVRELVARVRTAAAPHGRNPRFSLSLRPVIADTEEKAWAKADDILARARALRSAGGTGRSPNNVRAQRGDTPPPNEGSRRLLAAAAQGARVDKRLWTGIAALTGASGNSTGLVGTPDQVADAMLDYYDLGIDTFLIRGFDPLIDAIEYGRELLPRVRELVAARQAGRSAA</sequence>
<feature type="domain" description="Luciferase-like" evidence="6">
    <location>
        <begin position="20"/>
        <end position="333"/>
    </location>
</feature>
<dbReference type="GO" id="GO:0046306">
    <property type="term" value="P:alkanesulfonate catabolic process"/>
    <property type="evidence" value="ECO:0007669"/>
    <property type="project" value="TreeGrafter"/>
</dbReference>
<dbReference type="PANTHER" id="PTHR42847">
    <property type="entry name" value="ALKANESULFONATE MONOOXYGENASE"/>
    <property type="match status" value="1"/>
</dbReference>
<gene>
    <name evidence="7" type="ORF">EOD42_22115</name>
</gene>
<dbReference type="InterPro" id="IPR036661">
    <property type="entry name" value="Luciferase-like_sf"/>
</dbReference>
<accession>A0A437M1T7</accession>
<evidence type="ECO:0000259" key="6">
    <source>
        <dbReference type="Pfam" id="PF00296"/>
    </source>
</evidence>
<dbReference type="RefSeq" id="WP_127789765.1">
    <property type="nucleotide sequence ID" value="NZ_SACL01000010.1"/>
</dbReference>
<feature type="region of interest" description="Disordered" evidence="5">
    <location>
        <begin position="253"/>
        <end position="278"/>
    </location>
</feature>
<evidence type="ECO:0000313" key="7">
    <source>
        <dbReference type="EMBL" id="RVT91661.1"/>
    </source>
</evidence>